<evidence type="ECO:0000259" key="4">
    <source>
        <dbReference type="PROSITE" id="PS50002"/>
    </source>
</evidence>
<dbReference type="OrthoDB" id="196165at2759"/>
<feature type="compositionally biased region" description="Low complexity" evidence="3">
    <location>
        <begin position="645"/>
        <end position="660"/>
    </location>
</feature>
<dbReference type="Proteomes" id="UP001140172">
    <property type="component" value="Unassembled WGS sequence"/>
</dbReference>
<proteinExistence type="predicted"/>
<keyword evidence="6" id="KW-1185">Reference proteome</keyword>
<sequence>MNFQGLEFDGVPTDLDNVTDDNESISSLLDEDVDFNYVYAMFHFPQMVEGQVTVDEGEKLTLLDDSNSYWWLVQNLRDNQMGYIPADNIETAFGKLARVNRRKNLKLCKPDPEHIMNSRVPTVANNNGRRVVFNDKIVTDVFITDARSDDEYDEYDEDDENFGYDYDDEEEEEGVDEDGRHGDQQVAASHGAGRDETHGDMGFDEDDDGDDYGYYYSANAGNPDGYTARGTSEDSRSSMAGNIDPVQASGSTTVASRRVSVAPAHVGQISGEQQLDDSDVDMSDEDHADLGPGSRRDADAENRPVSMADSMYSERQRDSAMLPHVVTDLSDYYLANDGSDEGDSLSGALNRLNGSARTSSVDGGAFTVSVQHTDAFSSGDSVVSVFADEQFSDVVQRSLAVFSLTQAMGAALEVYARLQGHELMPLDASTGVGEFFGELRKQYGDRLFDAGSVDPTICTIVLADRAVPHAQLLLAAPQQQQQQPAAELNEDEDEDDPYMAMDTESRNMLRTSLSAPPVASAPPVQPLAERAPSVVTSDPAVATEAAAKRASKLRALSASLSARERSSSASSTASGAAEPAQPSDELPDSRKVVQGLLRSIPPPRSQPPVSALTRVSTGKRHTVQLSARGSVVDGDYAVSRPVSQTRSTLARSASTRSPATAHDEDPRPAPVANPAENINGSQTLGQSASTLRPSSDTFADDAQGTRERAVAEGEEEEEGSETAEAEDVPPMSPASSAGTSDTASYIHDSDDRGSLVAATTAAAAAAAAAVSVSLAHRSLKDSAGARTSLLSRASVVSTASMAADRLSIVSLAAEELSLDDWLVILHGWNDMHDVSASTTTFYQAFLKDMQIGSGSDDVVQRESQEYIQRHVAELQMAGNESQTAIDDILGVSQGVGRRLDSLERELDDIARILVHAN</sequence>
<protein>
    <submittedName>
        <fullName evidence="5">Protein phosphatase regulator</fullName>
    </submittedName>
</protein>
<dbReference type="SMART" id="SM00326">
    <property type="entry name" value="SH3"/>
    <property type="match status" value="1"/>
</dbReference>
<dbReference type="PANTHER" id="PTHR47775">
    <property type="entry name" value="BUD SITE SELECTION PROTEIN 14"/>
    <property type="match status" value="1"/>
</dbReference>
<dbReference type="InterPro" id="IPR036028">
    <property type="entry name" value="SH3-like_dom_sf"/>
</dbReference>
<feature type="compositionally biased region" description="Polar residues" evidence="3">
    <location>
        <begin position="676"/>
        <end position="697"/>
    </location>
</feature>
<dbReference type="GO" id="GO:0051286">
    <property type="term" value="C:cell tip"/>
    <property type="evidence" value="ECO:0007669"/>
    <property type="project" value="TreeGrafter"/>
</dbReference>
<accession>A0A9W8HMG7</accession>
<comment type="caution">
    <text evidence="5">The sequence shown here is derived from an EMBL/GenBank/DDBJ whole genome shotgun (WGS) entry which is preliminary data.</text>
</comment>
<feature type="region of interest" description="Disordered" evidence="3">
    <location>
        <begin position="476"/>
        <end position="498"/>
    </location>
</feature>
<dbReference type="PANTHER" id="PTHR47775:SF1">
    <property type="entry name" value="BUD SITE SELECTION PROTEIN 14"/>
    <property type="match status" value="1"/>
</dbReference>
<feature type="compositionally biased region" description="Acidic residues" evidence="3">
    <location>
        <begin position="202"/>
        <end position="211"/>
    </location>
</feature>
<dbReference type="GO" id="GO:0030950">
    <property type="term" value="P:establishment or maintenance of actin cytoskeleton polarity"/>
    <property type="evidence" value="ECO:0007669"/>
    <property type="project" value="TreeGrafter"/>
</dbReference>
<reference evidence="5" key="1">
    <citation type="submission" date="2022-07" db="EMBL/GenBank/DDBJ databases">
        <title>Phylogenomic reconstructions and comparative analyses of Kickxellomycotina fungi.</title>
        <authorList>
            <person name="Reynolds N.K."/>
            <person name="Stajich J.E."/>
            <person name="Barry K."/>
            <person name="Grigoriev I.V."/>
            <person name="Crous P."/>
            <person name="Smith M.E."/>
        </authorList>
    </citation>
    <scope>NUCLEOTIDE SEQUENCE</scope>
    <source>
        <strain evidence="5">BCRC 34489</strain>
    </source>
</reference>
<evidence type="ECO:0000256" key="3">
    <source>
        <dbReference type="SAM" id="MobiDB-lite"/>
    </source>
</evidence>
<dbReference type="InterPro" id="IPR053039">
    <property type="entry name" value="Polarity_Bud-Selection_Reg"/>
</dbReference>
<keyword evidence="1 2" id="KW-0728">SH3 domain</keyword>
<dbReference type="SUPFAM" id="SSF50044">
    <property type="entry name" value="SH3-domain"/>
    <property type="match status" value="1"/>
</dbReference>
<feature type="region of interest" description="Disordered" evidence="3">
    <location>
        <begin position="514"/>
        <end position="537"/>
    </location>
</feature>
<feature type="compositionally biased region" description="Basic and acidic residues" evidence="3">
    <location>
        <begin position="192"/>
        <end position="201"/>
    </location>
</feature>
<feature type="compositionally biased region" description="Polar residues" evidence="3">
    <location>
        <begin position="733"/>
        <end position="743"/>
    </location>
</feature>
<organism evidence="5 6">
    <name type="scientific">Coemansia interrupta</name>
    <dbReference type="NCBI Taxonomy" id="1126814"/>
    <lineage>
        <taxon>Eukaryota</taxon>
        <taxon>Fungi</taxon>
        <taxon>Fungi incertae sedis</taxon>
        <taxon>Zoopagomycota</taxon>
        <taxon>Kickxellomycotina</taxon>
        <taxon>Kickxellomycetes</taxon>
        <taxon>Kickxellales</taxon>
        <taxon>Kickxellaceae</taxon>
        <taxon>Coemansia</taxon>
    </lineage>
</organism>
<dbReference type="InterPro" id="IPR001452">
    <property type="entry name" value="SH3_domain"/>
</dbReference>
<feature type="compositionally biased region" description="Acidic residues" evidence="3">
    <location>
        <begin position="712"/>
        <end position="727"/>
    </location>
</feature>
<dbReference type="AlphaFoldDB" id="A0A9W8HMG7"/>
<feature type="region of interest" description="Disordered" evidence="3">
    <location>
        <begin position="559"/>
        <end position="747"/>
    </location>
</feature>
<dbReference type="EMBL" id="JANBUM010000004">
    <property type="protein sequence ID" value="KAJ2788097.1"/>
    <property type="molecule type" value="Genomic_DNA"/>
</dbReference>
<feature type="compositionally biased region" description="Acidic residues" evidence="3">
    <location>
        <begin position="149"/>
        <end position="176"/>
    </location>
</feature>
<dbReference type="Gene3D" id="2.30.30.40">
    <property type="entry name" value="SH3 Domains"/>
    <property type="match status" value="1"/>
</dbReference>
<feature type="compositionally biased region" description="Low complexity" evidence="3">
    <location>
        <begin position="476"/>
        <end position="486"/>
    </location>
</feature>
<dbReference type="PROSITE" id="PS50002">
    <property type="entry name" value="SH3"/>
    <property type="match status" value="1"/>
</dbReference>
<name>A0A9W8HMG7_9FUNG</name>
<feature type="compositionally biased region" description="Acidic residues" evidence="3">
    <location>
        <begin position="488"/>
        <end position="497"/>
    </location>
</feature>
<feature type="region of interest" description="Disordered" evidence="3">
    <location>
        <begin position="149"/>
        <end position="318"/>
    </location>
</feature>
<gene>
    <name evidence="5" type="primary">BUD14</name>
    <name evidence="5" type="ORF">GGI15_000118</name>
</gene>
<evidence type="ECO:0000256" key="2">
    <source>
        <dbReference type="PROSITE-ProRule" id="PRU00192"/>
    </source>
</evidence>
<evidence type="ECO:0000256" key="1">
    <source>
        <dbReference type="ARBA" id="ARBA00022443"/>
    </source>
</evidence>
<evidence type="ECO:0000313" key="6">
    <source>
        <dbReference type="Proteomes" id="UP001140172"/>
    </source>
</evidence>
<dbReference type="Pfam" id="PF00018">
    <property type="entry name" value="SH3_1"/>
    <property type="match status" value="1"/>
</dbReference>
<feature type="compositionally biased region" description="Low complexity" evidence="3">
    <location>
        <begin position="559"/>
        <end position="578"/>
    </location>
</feature>
<dbReference type="GO" id="GO:0015630">
    <property type="term" value="C:microtubule cytoskeleton"/>
    <property type="evidence" value="ECO:0007669"/>
    <property type="project" value="TreeGrafter"/>
</dbReference>
<evidence type="ECO:0000313" key="5">
    <source>
        <dbReference type="EMBL" id="KAJ2788097.1"/>
    </source>
</evidence>
<feature type="domain" description="SH3" evidence="4">
    <location>
        <begin position="33"/>
        <end position="94"/>
    </location>
</feature>
<dbReference type="GO" id="GO:0008104">
    <property type="term" value="P:intracellular protein localization"/>
    <property type="evidence" value="ECO:0007669"/>
    <property type="project" value="TreeGrafter"/>
</dbReference>
<feature type="compositionally biased region" description="Acidic residues" evidence="3">
    <location>
        <begin position="274"/>
        <end position="287"/>
    </location>
</feature>